<evidence type="ECO:0000259" key="1">
    <source>
        <dbReference type="PROSITE" id="PS50878"/>
    </source>
</evidence>
<dbReference type="InterPro" id="IPR053134">
    <property type="entry name" value="RNA-dir_DNA_polymerase"/>
</dbReference>
<protein>
    <recommendedName>
        <fullName evidence="1">Reverse transcriptase domain-containing protein</fullName>
    </recommendedName>
</protein>
<dbReference type="InterPro" id="IPR043128">
    <property type="entry name" value="Rev_trsase/Diguanyl_cyclase"/>
</dbReference>
<organism evidence="2">
    <name type="scientific">Tanacetum cinerariifolium</name>
    <name type="common">Dalmatian daisy</name>
    <name type="synonym">Chrysanthemum cinerariifolium</name>
    <dbReference type="NCBI Taxonomy" id="118510"/>
    <lineage>
        <taxon>Eukaryota</taxon>
        <taxon>Viridiplantae</taxon>
        <taxon>Streptophyta</taxon>
        <taxon>Embryophyta</taxon>
        <taxon>Tracheophyta</taxon>
        <taxon>Spermatophyta</taxon>
        <taxon>Magnoliopsida</taxon>
        <taxon>eudicotyledons</taxon>
        <taxon>Gunneridae</taxon>
        <taxon>Pentapetalae</taxon>
        <taxon>asterids</taxon>
        <taxon>campanulids</taxon>
        <taxon>Asterales</taxon>
        <taxon>Asteraceae</taxon>
        <taxon>Asteroideae</taxon>
        <taxon>Anthemideae</taxon>
        <taxon>Anthemidinae</taxon>
        <taxon>Tanacetum</taxon>
    </lineage>
</organism>
<comment type="caution">
    <text evidence="2">The sequence shown here is derived from an EMBL/GenBank/DDBJ whole genome shotgun (WGS) entry which is preliminary data.</text>
</comment>
<dbReference type="EMBL" id="BKCJ010006384">
    <property type="protein sequence ID" value="GEU71865.1"/>
    <property type="molecule type" value="Genomic_DNA"/>
</dbReference>
<sequence>MPFGLTNAPAVFIDLMNRVCKPYLDKCVIVFIDDVLIYSKSKEDHEGMGQEEAFRTLKENLCNAPILSLLDEAEDFVVYYGVSNQGLRCVLMQRGNKELNIRQRRWTKLLSDYDCEMRYHPGKANVVADVLSRKEGVKLSMRRLRKRMRQGLDQKMKKKEDGGLYFIDRIWVPLISDVKTMIMDESYATRYFIHLGSDKIYYDLSDMYWWSGMKRDIATYVSKCFTCPKVKAGHQRT</sequence>
<feature type="domain" description="Reverse transcriptase" evidence="1">
    <location>
        <begin position="1"/>
        <end position="84"/>
    </location>
</feature>
<dbReference type="PANTHER" id="PTHR24559:SF427">
    <property type="entry name" value="RNA-DIRECTED DNA POLYMERASE"/>
    <property type="match status" value="1"/>
</dbReference>
<reference evidence="2" key="1">
    <citation type="journal article" date="2019" name="Sci. Rep.">
        <title>Draft genome of Tanacetum cinerariifolium, the natural source of mosquito coil.</title>
        <authorList>
            <person name="Yamashiro T."/>
            <person name="Shiraishi A."/>
            <person name="Satake H."/>
            <person name="Nakayama K."/>
        </authorList>
    </citation>
    <scope>NUCLEOTIDE SEQUENCE</scope>
</reference>
<dbReference type="Pfam" id="PF17921">
    <property type="entry name" value="Integrase_H2C2"/>
    <property type="match status" value="1"/>
</dbReference>
<dbReference type="InterPro" id="IPR041588">
    <property type="entry name" value="Integrase_H2C2"/>
</dbReference>
<dbReference type="Pfam" id="PF00078">
    <property type="entry name" value="RVT_1"/>
    <property type="match status" value="1"/>
</dbReference>
<name>A0A6L2MI22_TANCI</name>
<dbReference type="SUPFAM" id="SSF56672">
    <property type="entry name" value="DNA/RNA polymerases"/>
    <property type="match status" value="1"/>
</dbReference>
<proteinExistence type="predicted"/>
<dbReference type="Gene3D" id="1.10.340.70">
    <property type="match status" value="1"/>
</dbReference>
<evidence type="ECO:0000313" key="2">
    <source>
        <dbReference type="EMBL" id="GEU71865.1"/>
    </source>
</evidence>
<dbReference type="InterPro" id="IPR043502">
    <property type="entry name" value="DNA/RNA_pol_sf"/>
</dbReference>
<dbReference type="InterPro" id="IPR000477">
    <property type="entry name" value="RT_dom"/>
</dbReference>
<accession>A0A6L2MI22</accession>
<dbReference type="AlphaFoldDB" id="A0A6L2MI22"/>
<dbReference type="PROSITE" id="PS50878">
    <property type="entry name" value="RT_POL"/>
    <property type="match status" value="1"/>
</dbReference>
<dbReference type="PANTHER" id="PTHR24559">
    <property type="entry name" value="TRANSPOSON TY3-I GAG-POL POLYPROTEIN"/>
    <property type="match status" value="1"/>
</dbReference>
<gene>
    <name evidence="2" type="ORF">Tci_043843</name>
</gene>
<dbReference type="Gene3D" id="3.30.70.270">
    <property type="match status" value="1"/>
</dbReference>